<dbReference type="InterPro" id="IPR021146">
    <property type="entry name" value="Phage_gp6-like_head-tail"/>
</dbReference>
<dbReference type="RefSeq" id="WP_016147509.1">
    <property type="nucleotide sequence ID" value="NZ_KB976103.1"/>
</dbReference>
<dbReference type="Gene3D" id="1.10.3230.30">
    <property type="entry name" value="Phage gp6-like head-tail connector protein"/>
    <property type="match status" value="1"/>
</dbReference>
<dbReference type="AlphaFoldDB" id="R8W015"/>
<dbReference type="HOGENOM" id="CLU_085951_4_2_9"/>
<comment type="caution">
    <text evidence="1">The sequence shown here is derived from an EMBL/GenBank/DDBJ whole genome shotgun (WGS) entry which is preliminary data.</text>
</comment>
<proteinExistence type="predicted"/>
<sequence>MVTLDDFCAYARIDVQDDAATLEALIASSEQYVIGATGKARPPTDDKLYDIAVMMLAAHWYDNRTPTGSDTREIPYTLTLLLHHIALCSQYPEVSTDESDQ</sequence>
<dbReference type="Pfam" id="PF05135">
    <property type="entry name" value="Phage_connect_1"/>
    <property type="match status" value="1"/>
</dbReference>
<keyword evidence="2" id="KW-1185">Reference proteome</keyword>
<dbReference type="Proteomes" id="UP000013981">
    <property type="component" value="Unassembled WGS sequence"/>
</dbReference>
<evidence type="ECO:0000313" key="1">
    <source>
        <dbReference type="EMBL" id="EOQ38310.1"/>
    </source>
</evidence>
<accession>R8W015</accession>
<dbReference type="OrthoDB" id="5654at2"/>
<dbReference type="NCBIfam" id="TIGR01560">
    <property type="entry name" value="put_DNA_pack"/>
    <property type="match status" value="1"/>
</dbReference>
<evidence type="ECO:0000313" key="2">
    <source>
        <dbReference type="Proteomes" id="UP000013981"/>
    </source>
</evidence>
<dbReference type="EMBL" id="AQOB01000004">
    <property type="protein sequence ID" value="EOQ38310.1"/>
    <property type="molecule type" value="Genomic_DNA"/>
</dbReference>
<organism evidence="1 2">
    <name type="scientific">Butyricicoccus pullicaecorum 1.2</name>
    <dbReference type="NCBI Taxonomy" id="1203606"/>
    <lineage>
        <taxon>Bacteria</taxon>
        <taxon>Bacillati</taxon>
        <taxon>Bacillota</taxon>
        <taxon>Clostridia</taxon>
        <taxon>Eubacteriales</taxon>
        <taxon>Butyricicoccaceae</taxon>
        <taxon>Butyricicoccus</taxon>
    </lineage>
</organism>
<protein>
    <recommendedName>
        <fullName evidence="3">Phage gp6-like head-tail connector protein</fullName>
    </recommendedName>
</protein>
<dbReference type="PATRIC" id="fig|1203606.4.peg.1303"/>
<dbReference type="CDD" id="cd08054">
    <property type="entry name" value="gp6"/>
    <property type="match status" value="1"/>
</dbReference>
<reference evidence="1 2" key="1">
    <citation type="submission" date="2013-01" db="EMBL/GenBank/DDBJ databases">
        <title>The Genome Sequence of Butyricicoccus pullicaecorum 1.2.</title>
        <authorList>
            <consortium name="The Broad Institute Genome Sequencing Platform"/>
            <person name="Earl A."/>
            <person name="Ward D."/>
            <person name="Feldgarden M."/>
            <person name="Gevers D."/>
            <person name="Van Immerseel F."/>
            <person name="Eeckhaut V."/>
            <person name="Walker B."/>
            <person name="Young S.K."/>
            <person name="Zeng Q."/>
            <person name="Gargeya S."/>
            <person name="Fitzgerald M."/>
            <person name="Haas B."/>
            <person name="Abouelleil A."/>
            <person name="Alvarado L."/>
            <person name="Arachchi H.M."/>
            <person name="Berlin A.M."/>
            <person name="Chapman S.B."/>
            <person name="Dewar J."/>
            <person name="Goldberg J."/>
            <person name="Griggs A."/>
            <person name="Gujja S."/>
            <person name="Hansen M."/>
            <person name="Howarth C."/>
            <person name="Imamovic A."/>
            <person name="Larimer J."/>
            <person name="McCowan C."/>
            <person name="Murphy C."/>
            <person name="Neiman D."/>
            <person name="Pearson M."/>
            <person name="Priest M."/>
            <person name="Roberts A."/>
            <person name="Saif S."/>
            <person name="Shea T."/>
            <person name="Sisk P."/>
            <person name="Sykes S."/>
            <person name="Wortman J."/>
            <person name="Nusbaum C."/>
            <person name="Birren B."/>
        </authorList>
    </citation>
    <scope>NUCLEOTIDE SEQUENCE [LARGE SCALE GENOMIC DNA]</scope>
    <source>
        <strain evidence="1 2">1.2</strain>
    </source>
</reference>
<dbReference type="InterPro" id="IPR006450">
    <property type="entry name" value="Phage_HK97_gp6-like"/>
</dbReference>
<name>R8W015_9FIRM</name>
<evidence type="ECO:0008006" key="3">
    <source>
        <dbReference type="Google" id="ProtNLM"/>
    </source>
</evidence>
<gene>
    <name evidence="1" type="ORF">HMPREF1526_01340</name>
</gene>